<dbReference type="PANTHER" id="PTHR14087:SF7">
    <property type="entry name" value="THYMOCYTE NUCLEAR PROTEIN 1"/>
    <property type="match status" value="1"/>
</dbReference>
<dbReference type="Proteomes" id="UP000305654">
    <property type="component" value="Unassembled WGS sequence"/>
</dbReference>
<dbReference type="RefSeq" id="WP_138324290.1">
    <property type="nucleotide sequence ID" value="NZ_VCDI01000001.1"/>
</dbReference>
<evidence type="ECO:0000313" key="2">
    <source>
        <dbReference type="EMBL" id="TLU74037.1"/>
    </source>
</evidence>
<gene>
    <name evidence="2" type="ORF">FE263_02135</name>
</gene>
<dbReference type="CDD" id="cd21133">
    <property type="entry name" value="EVE"/>
    <property type="match status" value="1"/>
</dbReference>
<feature type="domain" description="EVE" evidence="1">
    <location>
        <begin position="2"/>
        <end position="131"/>
    </location>
</feature>
<evidence type="ECO:0000313" key="3">
    <source>
        <dbReference type="Proteomes" id="UP000305654"/>
    </source>
</evidence>
<organism evidence="2 3">
    <name type="scientific">Lichenicoccus roseus</name>
    <dbReference type="NCBI Taxonomy" id="2683649"/>
    <lineage>
        <taxon>Bacteria</taxon>
        <taxon>Pseudomonadati</taxon>
        <taxon>Pseudomonadota</taxon>
        <taxon>Alphaproteobacteria</taxon>
        <taxon>Acetobacterales</taxon>
        <taxon>Acetobacteraceae</taxon>
        <taxon>Lichenicoccus</taxon>
    </lineage>
</organism>
<dbReference type="OrthoDB" id="9791347at2"/>
<name>A0A5R9JBY2_9PROT</name>
<dbReference type="InterPro" id="IPR047197">
    <property type="entry name" value="THYN1-like_EVE"/>
</dbReference>
<sequence length="137" mass="15296">MNRWLVKSEPDAFSWAQQVERGIEPWTGVRSHQAKRNLEAMRVGDEAFFYHSNTGREIVGVVEVVREAYPDPTGEDGGWVCVDMKAVSAFPTPVSLAEIKADASFADLALVRQSRLSVVPVGAEHWRRICALGGWKR</sequence>
<reference evidence="2 3" key="1">
    <citation type="submission" date="2019-05" db="EMBL/GenBank/DDBJ databases">
        <authorList>
            <person name="Pankratov T."/>
            <person name="Grouzdev D."/>
        </authorList>
    </citation>
    <scope>NUCLEOTIDE SEQUENCE [LARGE SCALE GENOMIC DNA]</scope>
    <source>
        <strain evidence="2 3">KEBCLARHB70R</strain>
    </source>
</reference>
<dbReference type="PANTHER" id="PTHR14087">
    <property type="entry name" value="THYMOCYTE NUCLEAR PROTEIN 1"/>
    <property type="match status" value="1"/>
</dbReference>
<keyword evidence="3" id="KW-1185">Reference proteome</keyword>
<comment type="caution">
    <text evidence="2">The sequence shown here is derived from an EMBL/GenBank/DDBJ whole genome shotgun (WGS) entry which is preliminary data.</text>
</comment>
<dbReference type="Gene3D" id="3.10.590.10">
    <property type="entry name" value="ph1033 like domains"/>
    <property type="match status" value="1"/>
</dbReference>
<evidence type="ECO:0000259" key="1">
    <source>
        <dbReference type="Pfam" id="PF01878"/>
    </source>
</evidence>
<accession>A0A5R9JBY2</accession>
<dbReference type="AlphaFoldDB" id="A0A5R9JBY2"/>
<proteinExistence type="predicted"/>
<protein>
    <submittedName>
        <fullName evidence="2">EVE domain-containing protein</fullName>
    </submittedName>
</protein>
<dbReference type="InterPro" id="IPR015947">
    <property type="entry name" value="PUA-like_sf"/>
</dbReference>
<dbReference type="SUPFAM" id="SSF88697">
    <property type="entry name" value="PUA domain-like"/>
    <property type="match status" value="1"/>
</dbReference>
<dbReference type="InterPro" id="IPR052181">
    <property type="entry name" value="5hmC_binding"/>
</dbReference>
<dbReference type="Pfam" id="PF01878">
    <property type="entry name" value="EVE"/>
    <property type="match status" value="1"/>
</dbReference>
<dbReference type="EMBL" id="VCDI01000001">
    <property type="protein sequence ID" value="TLU74037.1"/>
    <property type="molecule type" value="Genomic_DNA"/>
</dbReference>
<dbReference type="InterPro" id="IPR002740">
    <property type="entry name" value="EVE_domain"/>
</dbReference>